<evidence type="ECO:0000313" key="10">
    <source>
        <dbReference type="Proteomes" id="UP001549920"/>
    </source>
</evidence>
<evidence type="ECO:0000256" key="1">
    <source>
        <dbReference type="ARBA" id="ARBA00009119"/>
    </source>
</evidence>
<proteinExistence type="inferred from homology"/>
<comment type="pathway">
    <text evidence="6">Protein modification; protein ubiquitination.</text>
</comment>
<dbReference type="Gene3D" id="2.60.210.10">
    <property type="entry name" value="Apoptosis, Tumor Necrosis Factor Receptor Associated Protein 2, Chain A"/>
    <property type="match status" value="1"/>
</dbReference>
<accession>A0ABR3I7W6</accession>
<feature type="domain" description="RING-type" evidence="8">
    <location>
        <begin position="377"/>
        <end position="412"/>
    </location>
</feature>
<comment type="domain">
    <text evidence="6">The SBD domain (substrate-binding domain) mediates the interaction with substrate proteins. It is related to the TRAF family.</text>
</comment>
<dbReference type="Proteomes" id="UP001549920">
    <property type="component" value="Unassembled WGS sequence"/>
</dbReference>
<evidence type="ECO:0000256" key="7">
    <source>
        <dbReference type="SAM" id="MobiDB-lite"/>
    </source>
</evidence>
<dbReference type="PROSITE" id="PS50089">
    <property type="entry name" value="ZF_RING_2"/>
    <property type="match status" value="1"/>
</dbReference>
<keyword evidence="3 5" id="KW-0863">Zinc-finger</keyword>
<dbReference type="Pfam" id="PF21361">
    <property type="entry name" value="Sina_ZnF"/>
    <property type="match status" value="1"/>
</dbReference>
<keyword evidence="10" id="KW-1185">Reference proteome</keyword>
<dbReference type="Gene3D" id="3.30.40.10">
    <property type="entry name" value="Zinc/RING finger domain, C3HC4 (zinc finger)"/>
    <property type="match status" value="2"/>
</dbReference>
<comment type="catalytic activity">
    <reaction evidence="6">
        <text>S-ubiquitinyl-[E2 ubiquitin-conjugating enzyme]-L-cysteine + [acceptor protein]-L-lysine = [E2 ubiquitin-conjugating enzyme]-L-cysteine + N(6)-ubiquitinyl-[acceptor protein]-L-lysine.</text>
        <dbReference type="EC" id="2.3.2.27"/>
    </reaction>
</comment>
<dbReference type="EC" id="2.3.2.27" evidence="6"/>
<dbReference type="InterPro" id="IPR004162">
    <property type="entry name" value="SINA-like_animal"/>
</dbReference>
<dbReference type="InterPro" id="IPR001841">
    <property type="entry name" value="Znf_RING"/>
</dbReference>
<dbReference type="PANTHER" id="PTHR45877:SF2">
    <property type="entry name" value="E3 UBIQUITIN-PROTEIN LIGASE SINA-RELATED"/>
    <property type="match status" value="1"/>
</dbReference>
<dbReference type="SUPFAM" id="SSF57850">
    <property type="entry name" value="RING/U-box"/>
    <property type="match status" value="1"/>
</dbReference>
<dbReference type="Pfam" id="PF21362">
    <property type="entry name" value="Sina_RING"/>
    <property type="match status" value="1"/>
</dbReference>
<feature type="region of interest" description="Disordered" evidence="7">
    <location>
        <begin position="1"/>
        <end position="73"/>
    </location>
</feature>
<feature type="compositionally biased region" description="Polar residues" evidence="7">
    <location>
        <begin position="55"/>
        <end position="66"/>
    </location>
</feature>
<comment type="caution">
    <text evidence="9">The sequence shown here is derived from an EMBL/GenBank/DDBJ whole genome shotgun (WGS) entry which is preliminary data.</text>
</comment>
<evidence type="ECO:0000256" key="6">
    <source>
        <dbReference type="RuleBase" id="RU201113"/>
    </source>
</evidence>
<comment type="function">
    <text evidence="6">E3 ubiquitin-protein ligase that mediates ubiquitination and subsequent proteasomal degradation of target proteins. E3 ubiquitin ligases accept ubiquitin from an E2 ubiquitin-conjugating enzyme in the form of a thioester and then directly transfers the ubiquitin to targeted substrates.</text>
</comment>
<keyword evidence="6" id="KW-0833">Ubl conjugation pathway</keyword>
<dbReference type="Pfam" id="PF03145">
    <property type="entry name" value="Sina_TRAF"/>
    <property type="match status" value="1"/>
</dbReference>
<feature type="region of interest" description="Disordered" evidence="7">
    <location>
        <begin position="331"/>
        <end position="363"/>
    </location>
</feature>
<keyword evidence="2 6" id="KW-0479">Metal-binding</keyword>
<sequence length="628" mass="70117">MSRKEHLKKSLGISEYPWSSDDEEGTGSSQNLPDVHILRRQASEPRPSVADMPGTSGQQAPTSPTLSPARRNQAKAERDLYWTLLNNPHKSIGVSRSSSSRLLDLPPLQYAVPLRPVVHTPAAELCETRPSAAADLQRMFAFKKLTNKLNNLRAAKTCNLYANSSRGSLRNPIFTSSSTPDVAHLAAKNNRAHLALKRLQASRSTLRWDSHRCEQWLLGVGPSALSPEQVQASGGQRAFERRDAPAPPAAVTDAGTPESNNVPEPVVEENPNVSDEPIDVETSHNNSSGGVSLEEEIVEIDAPDETDANITGEDNNDTAVVNADVGLNEVAVPANEDNVGLQSPERKRRREGNTSPEDGEPYTVKEFNQSLLRLLECPVCLEWMEPPMSQCRRGHLVCGRCRARLASCPVCRTTFSSVRNRAMEGVAEMVRYPCRHGCGREVRLRRRAGHEASCAARRYHCPAPACAERAPLPRDHLHQHFQSKHMSMLKMGRAHKFSLKVNSEQHDTWLLTALHEYFYLRVDVDMRAWGVNVYVAYIGPKCNARNYTYEVSIVGQHNSRKLSYARATHSDLESYSLNVSSQDCFHLTIDQALNFLRIKNRHCEPDKFLDFHVEISKCENENRDNSDS</sequence>
<feature type="region of interest" description="Disordered" evidence="7">
    <location>
        <begin position="225"/>
        <end position="292"/>
    </location>
</feature>
<dbReference type="InterPro" id="IPR018121">
    <property type="entry name" value="7-in-absentia-prot_TRAF-dom"/>
</dbReference>
<dbReference type="SUPFAM" id="SSF49599">
    <property type="entry name" value="TRAF domain-like"/>
    <property type="match status" value="1"/>
</dbReference>
<organism evidence="9 10">
    <name type="scientific">Loxostege sticticalis</name>
    <name type="common">Beet webworm moth</name>
    <dbReference type="NCBI Taxonomy" id="481309"/>
    <lineage>
        <taxon>Eukaryota</taxon>
        <taxon>Metazoa</taxon>
        <taxon>Ecdysozoa</taxon>
        <taxon>Arthropoda</taxon>
        <taxon>Hexapoda</taxon>
        <taxon>Insecta</taxon>
        <taxon>Pterygota</taxon>
        <taxon>Neoptera</taxon>
        <taxon>Endopterygota</taxon>
        <taxon>Lepidoptera</taxon>
        <taxon>Glossata</taxon>
        <taxon>Ditrysia</taxon>
        <taxon>Pyraloidea</taxon>
        <taxon>Crambidae</taxon>
        <taxon>Pyraustinae</taxon>
        <taxon>Loxostege</taxon>
    </lineage>
</organism>
<name>A0ABR3I7W6_LOXSC</name>
<dbReference type="InterPro" id="IPR049548">
    <property type="entry name" value="Sina-like_RING"/>
</dbReference>
<feature type="compositionally biased region" description="Low complexity" evidence="7">
    <location>
        <begin position="257"/>
        <end position="274"/>
    </location>
</feature>
<comment type="domain">
    <text evidence="6">The RING-type zinc finger domain is essential for ubiquitin ligase activity.</text>
</comment>
<evidence type="ECO:0000256" key="2">
    <source>
        <dbReference type="ARBA" id="ARBA00022723"/>
    </source>
</evidence>
<evidence type="ECO:0000256" key="5">
    <source>
        <dbReference type="PROSITE-ProRule" id="PRU00175"/>
    </source>
</evidence>
<evidence type="ECO:0000313" key="9">
    <source>
        <dbReference type="EMBL" id="KAL0892363.1"/>
    </source>
</evidence>
<evidence type="ECO:0000256" key="4">
    <source>
        <dbReference type="ARBA" id="ARBA00022833"/>
    </source>
</evidence>
<evidence type="ECO:0000259" key="8">
    <source>
        <dbReference type="PROSITE" id="PS50089"/>
    </source>
</evidence>
<gene>
    <name evidence="9" type="ORF">ABMA27_015497</name>
</gene>
<keyword evidence="4 6" id="KW-0862">Zinc</keyword>
<protein>
    <recommendedName>
        <fullName evidence="6">E3 ubiquitin-protein ligase</fullName>
        <ecNumber evidence="6">2.3.2.27</ecNumber>
    </recommendedName>
</protein>
<dbReference type="InterPro" id="IPR013083">
    <property type="entry name" value="Znf_RING/FYVE/PHD"/>
</dbReference>
<dbReference type="InterPro" id="IPR008974">
    <property type="entry name" value="TRAF-like"/>
</dbReference>
<dbReference type="EMBL" id="JBEUOH010000007">
    <property type="protein sequence ID" value="KAL0892363.1"/>
    <property type="molecule type" value="Genomic_DNA"/>
</dbReference>
<comment type="similarity">
    <text evidence="1 6">Belongs to the SINA (Seven in absentia) family.</text>
</comment>
<evidence type="ECO:0000256" key="3">
    <source>
        <dbReference type="ARBA" id="ARBA00022771"/>
    </source>
</evidence>
<reference evidence="9 10" key="1">
    <citation type="submission" date="2024-06" db="EMBL/GenBank/DDBJ databases">
        <title>A chromosome-level genome assembly of beet webworm, Loxostege sticticalis.</title>
        <authorList>
            <person name="Zhang Y."/>
        </authorList>
    </citation>
    <scope>NUCLEOTIDE SEQUENCE [LARGE SCALE GENOMIC DNA]</scope>
    <source>
        <strain evidence="9">AQ026</strain>
        <tissue evidence="9">Whole body</tissue>
    </source>
</reference>
<dbReference type="PANTHER" id="PTHR45877">
    <property type="entry name" value="E3 UBIQUITIN-PROTEIN LIGASE SIAH2"/>
    <property type="match status" value="1"/>
</dbReference>